<dbReference type="Proteomes" id="UP000486601">
    <property type="component" value="Unassembled WGS sequence"/>
</dbReference>
<gene>
    <name evidence="2" type="ORF">FDF70_20015</name>
</gene>
<dbReference type="InterPro" id="IPR045403">
    <property type="entry name" value="HTH_59_Firmicutes_type"/>
</dbReference>
<dbReference type="Pfam" id="PF20038">
    <property type="entry name" value="HTH_59"/>
    <property type="match status" value="1"/>
</dbReference>
<dbReference type="AlphaFoldDB" id="A0A7X5PCY8"/>
<proteinExistence type="predicted"/>
<accession>A0A7X5PCY8</accession>
<dbReference type="RefSeq" id="WP_039698910.1">
    <property type="nucleotide sequence ID" value="NZ_SXAL01000010.1"/>
</dbReference>
<evidence type="ECO:0000313" key="3">
    <source>
        <dbReference type="Proteomes" id="UP000486601"/>
    </source>
</evidence>
<reference evidence="2 3" key="1">
    <citation type="submission" date="2019-04" db="EMBL/GenBank/DDBJ databases">
        <title>Genome sequencing of Clostridium botulinum Groups I-IV and Clostridium butyricum.</title>
        <authorList>
            <person name="Brunt J."/>
            <person name="Van Vliet A.H.M."/>
            <person name="Stringer S.C."/>
            <person name="Carter A.T."/>
            <person name="Peck M.W."/>
        </authorList>
    </citation>
    <scope>NUCLEOTIDE SEQUENCE [LARGE SCALE GENOMIC DNA]</scope>
    <source>
        <strain evidence="2 3">IFR 18/108</strain>
    </source>
</reference>
<feature type="domain" description="Helix-turn-helix" evidence="1">
    <location>
        <begin position="281"/>
        <end position="337"/>
    </location>
</feature>
<organism evidence="2 3">
    <name type="scientific">Clostridium sporogenes</name>
    <dbReference type="NCBI Taxonomy" id="1509"/>
    <lineage>
        <taxon>Bacteria</taxon>
        <taxon>Bacillati</taxon>
        <taxon>Bacillota</taxon>
        <taxon>Clostridia</taxon>
        <taxon>Eubacteriales</taxon>
        <taxon>Clostridiaceae</taxon>
        <taxon>Clostridium</taxon>
    </lineage>
</organism>
<name>A0A7X5PCY8_CLOSG</name>
<comment type="caution">
    <text evidence="2">The sequence shown here is derived from an EMBL/GenBank/DDBJ whole genome shotgun (WGS) entry which is preliminary data.</text>
</comment>
<evidence type="ECO:0000313" key="2">
    <source>
        <dbReference type="EMBL" id="NFR63706.1"/>
    </source>
</evidence>
<sequence length="339" mass="39553">MIIDAINRIEQINDLENVALKYHSPSRATYVIVDKDFNYKIISKDRFSFNTKYVAMDFYSQIIELNKAVDKKKLITSNNYLTFFCKNVGKLTSEIIDNYYKALETPTSSLIYRDWIKENISKLSGLINSKELIKVFFIKDLEEYIYLGKNYLKKNILSNKTKINEKTYGTPMLLNTNSKKPYLKNLTRKLELPSIVTVDEAIKYKYFTDILLSLAKNGYELLYVLETGELLPINIKKGEMPKREFVNAIIFVYRIDTRGKLGILDMDIVPRFTNTLNNFSLKDVLSLQEAAKMWGLDDSTLRKAIANDKFYPYEYRKTGRNYIIAKSSMERVFGKLNKE</sequence>
<evidence type="ECO:0000259" key="1">
    <source>
        <dbReference type="Pfam" id="PF20038"/>
    </source>
</evidence>
<protein>
    <submittedName>
        <fullName evidence="2">Helix-turn-helix domain-containing protein</fullName>
    </submittedName>
</protein>
<dbReference type="EMBL" id="SXCS01000021">
    <property type="protein sequence ID" value="NFR63706.1"/>
    <property type="molecule type" value="Genomic_DNA"/>
</dbReference>